<evidence type="ECO:0000256" key="1">
    <source>
        <dbReference type="ARBA" id="ARBA00004236"/>
    </source>
</evidence>
<comment type="caution">
    <text evidence="7">The sequence shown here is derived from an EMBL/GenBank/DDBJ whole genome shotgun (WGS) entry which is preliminary data.</text>
</comment>
<dbReference type="AlphaFoldDB" id="A0A2K1P3K5"/>
<dbReference type="Pfam" id="PF04347">
    <property type="entry name" value="FliO"/>
    <property type="match status" value="1"/>
</dbReference>
<dbReference type="EMBL" id="AZRM01000065">
    <property type="protein sequence ID" value="PNR97354.1"/>
    <property type="molecule type" value="Genomic_DNA"/>
</dbReference>
<name>A0A2K1P3K5_9BACT</name>
<sequence>MPTNYATPTSNLVNVSFWFVAIILLIILLVVFYYILAKTLKKGPKSKEVKMVKKYYLDRNLYVGVLKVFKEYYIILATSNSSEIIRKLEEEEVQEIMNEHPKFLETFSNILKKDKIPRGREEEKLKK</sequence>
<evidence type="ECO:0000256" key="6">
    <source>
        <dbReference type="SAM" id="Phobius"/>
    </source>
</evidence>
<accession>A0A2K1P3K5</accession>
<evidence type="ECO:0000313" key="8">
    <source>
        <dbReference type="Proteomes" id="UP000236199"/>
    </source>
</evidence>
<gene>
    <name evidence="7" type="ORF">X928_09995</name>
</gene>
<organism evidence="7 8">
    <name type="scientific">Petrotoga miotherma DSM 10691</name>
    <dbReference type="NCBI Taxonomy" id="1434326"/>
    <lineage>
        <taxon>Bacteria</taxon>
        <taxon>Thermotogati</taxon>
        <taxon>Thermotogota</taxon>
        <taxon>Thermotogae</taxon>
        <taxon>Petrotogales</taxon>
        <taxon>Petrotogaceae</taxon>
        <taxon>Petrotoga</taxon>
    </lineage>
</organism>
<comment type="subcellular location">
    <subcellularLocation>
        <location evidence="1">Cell membrane</location>
    </subcellularLocation>
</comment>
<dbReference type="Proteomes" id="UP000236199">
    <property type="component" value="Unassembled WGS sequence"/>
</dbReference>
<keyword evidence="3 6" id="KW-0812">Transmembrane</keyword>
<proteinExistence type="predicted"/>
<evidence type="ECO:0000256" key="5">
    <source>
        <dbReference type="ARBA" id="ARBA00023136"/>
    </source>
</evidence>
<keyword evidence="5 6" id="KW-0472">Membrane</keyword>
<evidence type="ECO:0008006" key="9">
    <source>
        <dbReference type="Google" id="ProtNLM"/>
    </source>
</evidence>
<dbReference type="OrthoDB" id="47739at2"/>
<dbReference type="RefSeq" id="WP_103079550.1">
    <property type="nucleotide sequence ID" value="NZ_AZRM01000065.1"/>
</dbReference>
<keyword evidence="8" id="KW-1185">Reference proteome</keyword>
<dbReference type="InterPro" id="IPR022781">
    <property type="entry name" value="Flagellar_biosynth_FliO"/>
</dbReference>
<evidence type="ECO:0000256" key="3">
    <source>
        <dbReference type="ARBA" id="ARBA00022692"/>
    </source>
</evidence>
<protein>
    <recommendedName>
        <fullName evidence="9">Flagellar biosynthesis protein FliZ</fullName>
    </recommendedName>
</protein>
<evidence type="ECO:0000256" key="4">
    <source>
        <dbReference type="ARBA" id="ARBA00022989"/>
    </source>
</evidence>
<evidence type="ECO:0000313" key="7">
    <source>
        <dbReference type="EMBL" id="PNR97354.1"/>
    </source>
</evidence>
<dbReference type="GO" id="GO:0044781">
    <property type="term" value="P:bacterial-type flagellum organization"/>
    <property type="evidence" value="ECO:0007669"/>
    <property type="project" value="InterPro"/>
</dbReference>
<keyword evidence="4 6" id="KW-1133">Transmembrane helix</keyword>
<evidence type="ECO:0000256" key="2">
    <source>
        <dbReference type="ARBA" id="ARBA00022475"/>
    </source>
</evidence>
<feature type="transmembrane region" description="Helical" evidence="6">
    <location>
        <begin position="15"/>
        <end position="36"/>
    </location>
</feature>
<reference evidence="7 8" key="1">
    <citation type="submission" date="2013-12" db="EMBL/GenBank/DDBJ databases">
        <title>Comparative genomics of Petrotoga isolates.</title>
        <authorList>
            <person name="Nesbo C.L."/>
            <person name="Charchuk R."/>
            <person name="Chow K."/>
        </authorList>
    </citation>
    <scope>NUCLEOTIDE SEQUENCE [LARGE SCALE GENOMIC DNA]</scope>
    <source>
        <strain evidence="7 8">DSM 10691</strain>
    </source>
</reference>
<keyword evidence="2" id="KW-1003">Cell membrane</keyword>
<dbReference type="GO" id="GO:0016020">
    <property type="term" value="C:membrane"/>
    <property type="evidence" value="ECO:0007669"/>
    <property type="project" value="InterPro"/>
</dbReference>